<evidence type="ECO:0000259" key="1">
    <source>
        <dbReference type="Pfam" id="PF22818"/>
    </source>
</evidence>
<keyword evidence="3" id="KW-1185">Reference proteome</keyword>
<dbReference type="AlphaFoldDB" id="A0A327QH01"/>
<accession>A0A327QH01</accession>
<dbReference type="RefSeq" id="WP_111599029.1">
    <property type="nucleotide sequence ID" value="NZ_QLLL01000006.1"/>
</dbReference>
<dbReference type="InterPro" id="IPR029069">
    <property type="entry name" value="HotDog_dom_sf"/>
</dbReference>
<dbReference type="Gene3D" id="3.10.129.10">
    <property type="entry name" value="Hotdog Thioesterase"/>
    <property type="match status" value="1"/>
</dbReference>
<gene>
    <name evidence="2" type="ORF">LX64_03623</name>
</gene>
<feature type="domain" description="ApeI dehydratase-like" evidence="1">
    <location>
        <begin position="16"/>
        <end position="92"/>
    </location>
</feature>
<dbReference type="InterPro" id="IPR054545">
    <property type="entry name" value="ApeI-like"/>
</dbReference>
<dbReference type="SUPFAM" id="SSF54637">
    <property type="entry name" value="Thioesterase/thiol ester dehydrase-isomerase"/>
    <property type="match status" value="1"/>
</dbReference>
<dbReference type="Pfam" id="PF22818">
    <property type="entry name" value="ApeI-like"/>
    <property type="match status" value="1"/>
</dbReference>
<comment type="caution">
    <text evidence="2">The sequence shown here is derived from an EMBL/GenBank/DDBJ whole genome shotgun (WGS) entry which is preliminary data.</text>
</comment>
<reference evidence="2 3" key="1">
    <citation type="submission" date="2018-06" db="EMBL/GenBank/DDBJ databases">
        <title>Genomic Encyclopedia of Archaeal and Bacterial Type Strains, Phase II (KMG-II): from individual species to whole genera.</title>
        <authorList>
            <person name="Goeker M."/>
        </authorList>
    </citation>
    <scope>NUCLEOTIDE SEQUENCE [LARGE SCALE GENOMIC DNA]</scope>
    <source>
        <strain evidence="2 3">DSM 23857</strain>
    </source>
</reference>
<evidence type="ECO:0000313" key="3">
    <source>
        <dbReference type="Proteomes" id="UP000249547"/>
    </source>
</evidence>
<dbReference type="OrthoDB" id="9772788at2"/>
<dbReference type="Proteomes" id="UP000249547">
    <property type="component" value="Unassembled WGS sequence"/>
</dbReference>
<dbReference type="EMBL" id="QLLL01000006">
    <property type="protein sequence ID" value="RAJ02603.1"/>
    <property type="molecule type" value="Genomic_DNA"/>
</dbReference>
<protein>
    <submittedName>
        <fullName evidence="2">3-hydroxyacyl-[acyl-carrier-protein] dehydratase</fullName>
    </submittedName>
</protein>
<dbReference type="GO" id="GO:0016829">
    <property type="term" value="F:lyase activity"/>
    <property type="evidence" value="ECO:0007669"/>
    <property type="project" value="UniProtKB-KW"/>
</dbReference>
<sequence>MLANNFYTVDNTTQLAENHVSNAITINAAHPIFGGHFPEQPVVPGVCMMQTITELLGNAVNANLLLDKASSMKFLNMIDPTQQPNVNVDLQYSFPTEASVKVNAVIKSEATVFLKFQGTFHKQ</sequence>
<organism evidence="2 3">
    <name type="scientific">Chitinophaga skermanii</name>
    <dbReference type="NCBI Taxonomy" id="331697"/>
    <lineage>
        <taxon>Bacteria</taxon>
        <taxon>Pseudomonadati</taxon>
        <taxon>Bacteroidota</taxon>
        <taxon>Chitinophagia</taxon>
        <taxon>Chitinophagales</taxon>
        <taxon>Chitinophagaceae</taxon>
        <taxon>Chitinophaga</taxon>
    </lineage>
</organism>
<evidence type="ECO:0000313" key="2">
    <source>
        <dbReference type="EMBL" id="RAJ02603.1"/>
    </source>
</evidence>
<name>A0A327QH01_9BACT</name>
<proteinExistence type="predicted"/>